<dbReference type="GO" id="GO:0005524">
    <property type="term" value="F:ATP binding"/>
    <property type="evidence" value="ECO:0007669"/>
    <property type="project" value="UniProtKB-KW"/>
</dbReference>
<dbReference type="GO" id="GO:0005829">
    <property type="term" value="C:cytosol"/>
    <property type="evidence" value="ECO:0007669"/>
    <property type="project" value="TreeGrafter"/>
</dbReference>
<evidence type="ECO:0000256" key="1">
    <source>
        <dbReference type="ARBA" id="ARBA00022741"/>
    </source>
</evidence>
<dbReference type="GO" id="GO:0016887">
    <property type="term" value="F:ATP hydrolysis activity"/>
    <property type="evidence" value="ECO:0007669"/>
    <property type="project" value="TreeGrafter"/>
</dbReference>
<keyword evidence="2" id="KW-0067">ATP-binding</keyword>
<gene>
    <name evidence="4" type="primary">ylxH_2</name>
    <name evidence="4" type="ORF">ATZ99_20030</name>
</gene>
<name>A0A162M916_9FIRM</name>
<sequence>MLDQAYRLRELIKSKEKSSKQLRIIAVSSGKGGVGKTNFSVNLAIILKELGKKVLLIDADFGLANVDVISGIFPKYNLSHVINKEKKIKDIIFNGPSGIKIIPGATGLYEMANLSEEDLENLMNAFEAIKYDFDFVIIDTGAGIHKNVVNLLRSSNEVIVITTPEPSAITDAYAVIKLIFKDVKKIYLVVNRVDNYKEADLTAGKISNAAKKFLNVDLEYLGYILEDKIVSKANKEQVPFYIKYKDSLSSKCILNIGKKLIYEELDLPKIEPSFAAWFEKLISNFIPSGGK</sequence>
<dbReference type="InterPro" id="IPR033875">
    <property type="entry name" value="FlhG"/>
</dbReference>
<dbReference type="STRING" id="520767.ATZ99_20030"/>
<dbReference type="GO" id="GO:0051782">
    <property type="term" value="P:negative regulation of cell division"/>
    <property type="evidence" value="ECO:0007669"/>
    <property type="project" value="TreeGrafter"/>
</dbReference>
<protein>
    <submittedName>
        <fullName evidence="4">Flagellum site-determining protein YlxH</fullName>
    </submittedName>
</protein>
<dbReference type="PANTHER" id="PTHR43384">
    <property type="entry name" value="SEPTUM SITE-DETERMINING PROTEIN MIND HOMOLOG, CHLOROPLASTIC-RELATED"/>
    <property type="match status" value="1"/>
</dbReference>
<dbReference type="InterPro" id="IPR027417">
    <property type="entry name" value="P-loop_NTPase"/>
</dbReference>
<dbReference type="OrthoDB" id="9816297at2"/>
<evidence type="ECO:0000313" key="5">
    <source>
        <dbReference type="Proteomes" id="UP000075737"/>
    </source>
</evidence>
<accession>A0A162M916</accession>
<dbReference type="PANTHER" id="PTHR43384:SF4">
    <property type="entry name" value="CELLULOSE BIOSYNTHESIS PROTEIN BCSQ-RELATED"/>
    <property type="match status" value="1"/>
</dbReference>
<keyword evidence="1" id="KW-0547">Nucleotide-binding</keyword>
<dbReference type="InterPro" id="IPR050625">
    <property type="entry name" value="ParA/MinD_ATPase"/>
</dbReference>
<proteinExistence type="predicted"/>
<dbReference type="SUPFAM" id="SSF52540">
    <property type="entry name" value="P-loop containing nucleoside triphosphate hydrolases"/>
    <property type="match status" value="1"/>
</dbReference>
<dbReference type="Pfam" id="PF13614">
    <property type="entry name" value="AAA_31"/>
    <property type="match status" value="1"/>
</dbReference>
<evidence type="ECO:0000256" key="2">
    <source>
        <dbReference type="ARBA" id="ARBA00022840"/>
    </source>
</evidence>
<dbReference type="EMBL" id="LOHZ01000042">
    <property type="protein sequence ID" value="KYO64567.1"/>
    <property type="molecule type" value="Genomic_DNA"/>
</dbReference>
<reference evidence="4 5" key="1">
    <citation type="submission" date="2015-12" db="EMBL/GenBank/DDBJ databases">
        <title>Draft genome of Thermovenabulum gondwanense isolated from a red thermophilic microbial mat colonisisng an outflow channel of a bore well.</title>
        <authorList>
            <person name="Patel B.K."/>
        </authorList>
    </citation>
    <scope>NUCLEOTIDE SEQUENCE [LARGE SCALE GENOMIC DNA]</scope>
    <source>
        <strain evidence="4 5">R270</strain>
    </source>
</reference>
<comment type="caution">
    <text evidence="4">The sequence shown here is derived from an EMBL/GenBank/DDBJ whole genome shotgun (WGS) entry which is preliminary data.</text>
</comment>
<dbReference type="Proteomes" id="UP000075737">
    <property type="component" value="Unassembled WGS sequence"/>
</dbReference>
<dbReference type="RefSeq" id="WP_068749095.1">
    <property type="nucleotide sequence ID" value="NZ_LOHZ01000042.1"/>
</dbReference>
<dbReference type="CDD" id="cd02038">
    <property type="entry name" value="FlhG-like"/>
    <property type="match status" value="1"/>
</dbReference>
<evidence type="ECO:0000259" key="3">
    <source>
        <dbReference type="Pfam" id="PF13614"/>
    </source>
</evidence>
<dbReference type="PIRSF" id="PIRSF003092">
    <property type="entry name" value="MinD"/>
    <property type="match status" value="1"/>
</dbReference>
<keyword evidence="5" id="KW-1185">Reference proteome</keyword>
<dbReference type="GO" id="GO:0009898">
    <property type="term" value="C:cytoplasmic side of plasma membrane"/>
    <property type="evidence" value="ECO:0007669"/>
    <property type="project" value="TreeGrafter"/>
</dbReference>
<dbReference type="InterPro" id="IPR025669">
    <property type="entry name" value="AAA_dom"/>
</dbReference>
<dbReference type="Gene3D" id="3.40.50.300">
    <property type="entry name" value="P-loop containing nucleotide triphosphate hydrolases"/>
    <property type="match status" value="1"/>
</dbReference>
<dbReference type="AlphaFoldDB" id="A0A162M916"/>
<feature type="domain" description="AAA" evidence="3">
    <location>
        <begin position="23"/>
        <end position="179"/>
    </location>
</feature>
<dbReference type="PATRIC" id="fig|520767.4.peg.2124"/>
<evidence type="ECO:0000313" key="4">
    <source>
        <dbReference type="EMBL" id="KYO64567.1"/>
    </source>
</evidence>
<dbReference type="InterPro" id="IPR025501">
    <property type="entry name" value="MinD_FleN"/>
</dbReference>
<organism evidence="4 5">
    <name type="scientific">Thermovenabulum gondwanense</name>
    <dbReference type="NCBI Taxonomy" id="520767"/>
    <lineage>
        <taxon>Bacteria</taxon>
        <taxon>Bacillati</taxon>
        <taxon>Bacillota</taxon>
        <taxon>Clostridia</taxon>
        <taxon>Thermosediminibacterales</taxon>
        <taxon>Thermosediminibacteraceae</taxon>
        <taxon>Thermovenabulum</taxon>
    </lineage>
</organism>